<comment type="caution">
    <text evidence="2">The sequence shown here is derived from an EMBL/GenBank/DDBJ whole genome shotgun (WGS) entry which is preliminary data.</text>
</comment>
<feature type="transmembrane region" description="Helical" evidence="1">
    <location>
        <begin position="136"/>
        <end position="158"/>
    </location>
</feature>
<accession>A0ABV6PA54</accession>
<protein>
    <submittedName>
        <fullName evidence="2">Bax inhibitor-1/YccA family protein</fullName>
    </submittedName>
</protein>
<evidence type="ECO:0000256" key="1">
    <source>
        <dbReference type="SAM" id="Phobius"/>
    </source>
</evidence>
<proteinExistence type="predicted"/>
<evidence type="ECO:0000313" key="3">
    <source>
        <dbReference type="Proteomes" id="UP001589862"/>
    </source>
</evidence>
<organism evidence="2 3">
    <name type="scientific">Micrococcoides hystricis</name>
    <dbReference type="NCBI Taxonomy" id="1572761"/>
    <lineage>
        <taxon>Bacteria</taxon>
        <taxon>Bacillati</taxon>
        <taxon>Actinomycetota</taxon>
        <taxon>Actinomycetes</taxon>
        <taxon>Micrococcales</taxon>
        <taxon>Micrococcaceae</taxon>
        <taxon>Micrococcoides</taxon>
    </lineage>
</organism>
<feature type="transmembrane region" description="Helical" evidence="1">
    <location>
        <begin position="112"/>
        <end position="130"/>
    </location>
</feature>
<name>A0ABV6PA54_9MICC</name>
<dbReference type="EMBL" id="JBHLUB010000028">
    <property type="protein sequence ID" value="MFC0582001.1"/>
    <property type="molecule type" value="Genomic_DNA"/>
</dbReference>
<dbReference type="Proteomes" id="UP001589862">
    <property type="component" value="Unassembled WGS sequence"/>
</dbReference>
<feature type="transmembrane region" description="Helical" evidence="1">
    <location>
        <begin position="203"/>
        <end position="222"/>
    </location>
</feature>
<keyword evidence="1" id="KW-0812">Transmembrane</keyword>
<feature type="transmembrane region" description="Helical" evidence="1">
    <location>
        <begin position="67"/>
        <end position="100"/>
    </location>
</feature>
<keyword evidence="1" id="KW-0472">Membrane</keyword>
<dbReference type="RefSeq" id="WP_377458840.1">
    <property type="nucleotide sequence ID" value="NZ_JBHLUB010000028.1"/>
</dbReference>
<gene>
    <name evidence="2" type="ORF">ACFFFR_06345</name>
</gene>
<keyword evidence="1" id="KW-1133">Transmembrane helix</keyword>
<dbReference type="Pfam" id="PF12811">
    <property type="entry name" value="BaxI_1"/>
    <property type="match status" value="1"/>
</dbReference>
<dbReference type="PANTHER" id="PTHR41282:SF1">
    <property type="entry name" value="CONSERVED TRANSMEMBRANE PROTEIN-RELATED"/>
    <property type="match status" value="1"/>
</dbReference>
<sequence length="270" mass="28654">MAKNPVFNSKNFKSQLQTQPPAGYGTTQQGYGQPMSPEQLQDMYNAPAATAAQTGRVTYSDVINKTLISLALVLAGAVLGWNVTGLLLIGIVAGVVLGLVNSFKKKPSPPLILAYSFSQGVVLGAISGILEYYYPGIAIQAVVATLSVFAGVLALFKSGKIRTSPKLTKIFYAAMLGYLLFSLVNFGLVLFGATDSMFGLRSGWLGLAIGLFAVALASYSLVMDFEDIARAVNTGAPKIVAWIGAFGLTVTLVWLYIEIIRIIAILRGSD</sequence>
<feature type="transmembrane region" description="Helical" evidence="1">
    <location>
        <begin position="242"/>
        <end position="266"/>
    </location>
</feature>
<reference evidence="2 3" key="1">
    <citation type="submission" date="2024-09" db="EMBL/GenBank/DDBJ databases">
        <authorList>
            <person name="Sun Q."/>
            <person name="Mori K."/>
        </authorList>
    </citation>
    <scope>NUCLEOTIDE SEQUENCE [LARGE SCALE GENOMIC DNA]</scope>
    <source>
        <strain evidence="2 3">NCAIM B.02604</strain>
    </source>
</reference>
<dbReference type="PANTHER" id="PTHR41282">
    <property type="entry name" value="CONSERVED TRANSMEMBRANE PROTEIN-RELATED"/>
    <property type="match status" value="1"/>
</dbReference>
<evidence type="ECO:0000313" key="2">
    <source>
        <dbReference type="EMBL" id="MFC0582001.1"/>
    </source>
</evidence>
<dbReference type="InterPro" id="IPR010539">
    <property type="entry name" value="BaxI_1-like"/>
</dbReference>
<keyword evidence="3" id="KW-1185">Reference proteome</keyword>
<feature type="transmembrane region" description="Helical" evidence="1">
    <location>
        <begin position="170"/>
        <end position="191"/>
    </location>
</feature>
<dbReference type="PIRSF" id="PIRSF009160">
    <property type="entry name" value="UCP009160"/>
    <property type="match status" value="1"/>
</dbReference>